<evidence type="ECO:0000313" key="3">
    <source>
        <dbReference type="Proteomes" id="UP000824120"/>
    </source>
</evidence>
<keyword evidence="3" id="KW-1185">Reference proteome</keyword>
<dbReference type="Proteomes" id="UP000824120">
    <property type="component" value="Chromosome 3"/>
</dbReference>
<feature type="compositionally biased region" description="Basic and acidic residues" evidence="1">
    <location>
        <begin position="1"/>
        <end position="14"/>
    </location>
</feature>
<comment type="caution">
    <text evidence="2">The sequence shown here is derived from an EMBL/GenBank/DDBJ whole genome shotgun (WGS) entry which is preliminary data.</text>
</comment>
<feature type="region of interest" description="Disordered" evidence="1">
    <location>
        <begin position="1"/>
        <end position="74"/>
    </location>
</feature>
<dbReference type="EMBL" id="JACXVP010000003">
    <property type="protein sequence ID" value="KAG5615255.1"/>
    <property type="molecule type" value="Genomic_DNA"/>
</dbReference>
<evidence type="ECO:0000313" key="2">
    <source>
        <dbReference type="EMBL" id="KAG5615255.1"/>
    </source>
</evidence>
<reference evidence="2 3" key="1">
    <citation type="submission" date="2020-09" db="EMBL/GenBank/DDBJ databases">
        <title>De no assembly of potato wild relative species, Solanum commersonii.</title>
        <authorList>
            <person name="Cho K."/>
        </authorList>
    </citation>
    <scope>NUCLEOTIDE SEQUENCE [LARGE SCALE GENOMIC DNA]</scope>
    <source>
        <strain evidence="2">LZ3.2</strain>
        <tissue evidence="2">Leaf</tissue>
    </source>
</reference>
<name>A0A9J5ZTD7_SOLCO</name>
<accession>A0A9J5ZTD7</accession>
<proteinExistence type="predicted"/>
<dbReference type="AlphaFoldDB" id="A0A9J5ZTD7"/>
<sequence>MSSGGDDDRSHDHLGINQPNKTIKKKSRRIRDSRTESDAMVVTLPLTQHYVHPRLSHSPPQVATPDETLDLAPR</sequence>
<protein>
    <submittedName>
        <fullName evidence="2">Uncharacterized protein</fullName>
    </submittedName>
</protein>
<evidence type="ECO:0000256" key="1">
    <source>
        <dbReference type="SAM" id="MobiDB-lite"/>
    </source>
</evidence>
<gene>
    <name evidence="2" type="ORF">H5410_015079</name>
</gene>
<organism evidence="2 3">
    <name type="scientific">Solanum commersonii</name>
    <name type="common">Commerson's wild potato</name>
    <name type="synonym">Commerson's nightshade</name>
    <dbReference type="NCBI Taxonomy" id="4109"/>
    <lineage>
        <taxon>Eukaryota</taxon>
        <taxon>Viridiplantae</taxon>
        <taxon>Streptophyta</taxon>
        <taxon>Embryophyta</taxon>
        <taxon>Tracheophyta</taxon>
        <taxon>Spermatophyta</taxon>
        <taxon>Magnoliopsida</taxon>
        <taxon>eudicotyledons</taxon>
        <taxon>Gunneridae</taxon>
        <taxon>Pentapetalae</taxon>
        <taxon>asterids</taxon>
        <taxon>lamiids</taxon>
        <taxon>Solanales</taxon>
        <taxon>Solanaceae</taxon>
        <taxon>Solanoideae</taxon>
        <taxon>Solaneae</taxon>
        <taxon>Solanum</taxon>
    </lineage>
</organism>